<evidence type="ECO:0000313" key="2">
    <source>
        <dbReference type="Proteomes" id="UP001055879"/>
    </source>
</evidence>
<reference evidence="1 2" key="2">
    <citation type="journal article" date="2022" name="Mol. Ecol. Resour.">
        <title>The genomes of chicory, endive, great burdock and yacon provide insights into Asteraceae paleo-polyploidization history and plant inulin production.</title>
        <authorList>
            <person name="Fan W."/>
            <person name="Wang S."/>
            <person name="Wang H."/>
            <person name="Wang A."/>
            <person name="Jiang F."/>
            <person name="Liu H."/>
            <person name="Zhao H."/>
            <person name="Xu D."/>
            <person name="Zhang Y."/>
        </authorList>
    </citation>
    <scope>NUCLEOTIDE SEQUENCE [LARGE SCALE GENOMIC DNA]</scope>
    <source>
        <strain evidence="2">cv. Niubang</strain>
    </source>
</reference>
<dbReference type="Proteomes" id="UP001055879">
    <property type="component" value="Linkage Group LG05"/>
</dbReference>
<name>A0ACB9C3H9_ARCLA</name>
<comment type="caution">
    <text evidence="1">The sequence shown here is derived from an EMBL/GenBank/DDBJ whole genome shotgun (WGS) entry which is preliminary data.</text>
</comment>
<proteinExistence type="predicted"/>
<organism evidence="1 2">
    <name type="scientific">Arctium lappa</name>
    <name type="common">Greater burdock</name>
    <name type="synonym">Lappa major</name>
    <dbReference type="NCBI Taxonomy" id="4217"/>
    <lineage>
        <taxon>Eukaryota</taxon>
        <taxon>Viridiplantae</taxon>
        <taxon>Streptophyta</taxon>
        <taxon>Embryophyta</taxon>
        <taxon>Tracheophyta</taxon>
        <taxon>Spermatophyta</taxon>
        <taxon>Magnoliopsida</taxon>
        <taxon>eudicotyledons</taxon>
        <taxon>Gunneridae</taxon>
        <taxon>Pentapetalae</taxon>
        <taxon>asterids</taxon>
        <taxon>campanulids</taxon>
        <taxon>Asterales</taxon>
        <taxon>Asteraceae</taxon>
        <taxon>Carduoideae</taxon>
        <taxon>Cardueae</taxon>
        <taxon>Arctiinae</taxon>
        <taxon>Arctium</taxon>
    </lineage>
</organism>
<keyword evidence="2" id="KW-1185">Reference proteome</keyword>
<dbReference type="EMBL" id="CM042051">
    <property type="protein sequence ID" value="KAI3728827.1"/>
    <property type="molecule type" value="Genomic_DNA"/>
</dbReference>
<gene>
    <name evidence="1" type="ORF">L6452_17471</name>
</gene>
<sequence>MSSTNRTSLACLVILFFSATLLSHTTSRFLPVTSTNESHEQWMARYGRVYNDADEKEQRSKVFQENVRYIDSFNNALNKGYKLAVNKFADLTNEEFRNTRNRFKAHECSPSTSTFRYENLTAVPSSMDWRKKGAVTPIKDQGQCGCCWAFSAVAAMEGITQLKTVGYGTSDDGTKYWLVKNSWGTSWGEEGYIMMQRDVDAKEGLCGIAMQASYPTA</sequence>
<evidence type="ECO:0000313" key="1">
    <source>
        <dbReference type="EMBL" id="KAI3728827.1"/>
    </source>
</evidence>
<accession>A0ACB9C3H9</accession>
<reference evidence="2" key="1">
    <citation type="journal article" date="2022" name="Mol. Ecol. Resour.">
        <title>The genomes of chicory, endive, great burdock and yacon provide insights into Asteraceae palaeo-polyploidization history and plant inulin production.</title>
        <authorList>
            <person name="Fan W."/>
            <person name="Wang S."/>
            <person name="Wang H."/>
            <person name="Wang A."/>
            <person name="Jiang F."/>
            <person name="Liu H."/>
            <person name="Zhao H."/>
            <person name="Xu D."/>
            <person name="Zhang Y."/>
        </authorList>
    </citation>
    <scope>NUCLEOTIDE SEQUENCE [LARGE SCALE GENOMIC DNA]</scope>
    <source>
        <strain evidence="2">cv. Niubang</strain>
    </source>
</reference>
<protein>
    <submittedName>
        <fullName evidence="1">Uncharacterized protein</fullName>
    </submittedName>
</protein>